<sequence length="151" mass="17381">MPTPVERRARTFKRLPRLNYSRPKVPSSRTFFRFPCALRHGLTLSPLLLRESICRRIKCKARAFRCQFDLIKEMHELAGELIARCCSRFNTCRRRTASTIGCYDRIICAPPSSSGKSTEPRDIDLRLPRFVKSVLAADLLRKSPATSIHFV</sequence>
<evidence type="ECO:0000313" key="1">
    <source>
        <dbReference type="EMBL" id="KAL0108086.1"/>
    </source>
</evidence>
<comment type="caution">
    <text evidence="1">The sequence shown here is derived from an EMBL/GenBank/DDBJ whole genome shotgun (WGS) entry which is preliminary data.</text>
</comment>
<dbReference type="AlphaFoldDB" id="A0AAW2F078"/>
<dbReference type="EMBL" id="JADYXP020000016">
    <property type="protein sequence ID" value="KAL0108086.1"/>
    <property type="molecule type" value="Genomic_DNA"/>
</dbReference>
<accession>A0AAW2F078</accession>
<protein>
    <submittedName>
        <fullName evidence="1">Uncharacterized protein</fullName>
    </submittedName>
</protein>
<evidence type="ECO:0000313" key="2">
    <source>
        <dbReference type="Proteomes" id="UP001430953"/>
    </source>
</evidence>
<name>A0AAW2F078_9HYME</name>
<reference evidence="1 2" key="1">
    <citation type="submission" date="2023-03" db="EMBL/GenBank/DDBJ databases">
        <title>High recombination rates correlate with genetic variation in Cardiocondyla obscurior ants.</title>
        <authorList>
            <person name="Errbii M."/>
        </authorList>
    </citation>
    <scope>NUCLEOTIDE SEQUENCE [LARGE SCALE GENOMIC DNA]</scope>
    <source>
        <strain evidence="1">Alpha-2009</strain>
        <tissue evidence="1">Whole body</tissue>
    </source>
</reference>
<organism evidence="1 2">
    <name type="scientific">Cardiocondyla obscurior</name>
    <dbReference type="NCBI Taxonomy" id="286306"/>
    <lineage>
        <taxon>Eukaryota</taxon>
        <taxon>Metazoa</taxon>
        <taxon>Ecdysozoa</taxon>
        <taxon>Arthropoda</taxon>
        <taxon>Hexapoda</taxon>
        <taxon>Insecta</taxon>
        <taxon>Pterygota</taxon>
        <taxon>Neoptera</taxon>
        <taxon>Endopterygota</taxon>
        <taxon>Hymenoptera</taxon>
        <taxon>Apocrita</taxon>
        <taxon>Aculeata</taxon>
        <taxon>Formicoidea</taxon>
        <taxon>Formicidae</taxon>
        <taxon>Myrmicinae</taxon>
        <taxon>Cardiocondyla</taxon>
    </lineage>
</organism>
<keyword evidence="2" id="KW-1185">Reference proteome</keyword>
<dbReference type="Proteomes" id="UP001430953">
    <property type="component" value="Unassembled WGS sequence"/>
</dbReference>
<proteinExistence type="predicted"/>
<gene>
    <name evidence="1" type="ORF">PUN28_014994</name>
</gene>